<evidence type="ECO:0000313" key="2">
    <source>
        <dbReference type="Proteomes" id="UP000657574"/>
    </source>
</evidence>
<dbReference type="Proteomes" id="UP000657574">
    <property type="component" value="Unassembled WGS sequence"/>
</dbReference>
<dbReference type="InterPro" id="IPR011990">
    <property type="entry name" value="TPR-like_helical_dom_sf"/>
</dbReference>
<dbReference type="AlphaFoldDB" id="A0A917LBM3"/>
<dbReference type="RefSeq" id="WP_189316125.1">
    <property type="nucleotide sequence ID" value="NZ_BMQA01000050.1"/>
</dbReference>
<reference evidence="1" key="1">
    <citation type="journal article" date="2014" name="Int. J. Syst. Evol. Microbiol.">
        <title>Complete genome sequence of Corynebacterium casei LMG S-19264T (=DSM 44701T), isolated from a smear-ripened cheese.</title>
        <authorList>
            <consortium name="US DOE Joint Genome Institute (JGI-PGF)"/>
            <person name="Walter F."/>
            <person name="Albersmeier A."/>
            <person name="Kalinowski J."/>
            <person name="Ruckert C."/>
        </authorList>
    </citation>
    <scope>NUCLEOTIDE SEQUENCE</scope>
    <source>
        <strain evidence="1">JCM 3086</strain>
    </source>
</reference>
<dbReference type="EMBL" id="BMQA01000050">
    <property type="protein sequence ID" value="GGJ56247.1"/>
    <property type="molecule type" value="Genomic_DNA"/>
</dbReference>
<reference evidence="1" key="2">
    <citation type="submission" date="2020-09" db="EMBL/GenBank/DDBJ databases">
        <authorList>
            <person name="Sun Q."/>
            <person name="Ohkuma M."/>
        </authorList>
    </citation>
    <scope>NUCLEOTIDE SEQUENCE</scope>
    <source>
        <strain evidence="1">JCM 3086</strain>
    </source>
</reference>
<sequence length="138" mass="14506">MADVAEIRPLLDIPQPVVTRVRVHVTAGQMAGMIAIVLHDLDAQKQAQDWFSTAAATAQEAGDRQLQAWVLVRAAVVPINYGAPQTAAMIAERAPHAAESPSTAVARLAAAVAARAYSLTHSPSRPARRAPPPRCCGG</sequence>
<dbReference type="Gene3D" id="1.25.40.10">
    <property type="entry name" value="Tetratricopeptide repeat domain"/>
    <property type="match status" value="1"/>
</dbReference>
<name>A0A917LBM3_9ACTN</name>
<proteinExistence type="predicted"/>
<protein>
    <submittedName>
        <fullName evidence="1">Uncharacterized protein</fullName>
    </submittedName>
</protein>
<keyword evidence="2" id="KW-1185">Reference proteome</keyword>
<gene>
    <name evidence="1" type="ORF">GCM10010121_078550</name>
</gene>
<evidence type="ECO:0000313" key="1">
    <source>
        <dbReference type="EMBL" id="GGJ56247.1"/>
    </source>
</evidence>
<comment type="caution">
    <text evidence="1">The sequence shown here is derived from an EMBL/GenBank/DDBJ whole genome shotgun (WGS) entry which is preliminary data.</text>
</comment>
<organism evidence="1 2">
    <name type="scientific">Streptomyces brasiliensis</name>
    <dbReference type="NCBI Taxonomy" id="1954"/>
    <lineage>
        <taxon>Bacteria</taxon>
        <taxon>Bacillati</taxon>
        <taxon>Actinomycetota</taxon>
        <taxon>Actinomycetes</taxon>
        <taxon>Kitasatosporales</taxon>
        <taxon>Streptomycetaceae</taxon>
        <taxon>Streptomyces</taxon>
    </lineage>
</organism>
<accession>A0A917LBM3</accession>